<name>A0A932VRX3_9BACT</name>
<dbReference type="Pfam" id="PF20803">
    <property type="entry name" value="PaaX_M"/>
    <property type="match status" value="1"/>
</dbReference>
<dbReference type="PANTHER" id="PTHR30319">
    <property type="entry name" value="PHENYLACETIC ACID REGULATOR-RELATED TRANSCRIPTIONAL REPRESSOR"/>
    <property type="match status" value="1"/>
</dbReference>
<organism evidence="2 3">
    <name type="scientific">Candidatus Sungiibacteriota bacterium</name>
    <dbReference type="NCBI Taxonomy" id="2750080"/>
    <lineage>
        <taxon>Bacteria</taxon>
        <taxon>Candidatus Sungiibacteriota</taxon>
    </lineage>
</organism>
<dbReference type="AlphaFoldDB" id="A0A932VRX3"/>
<evidence type="ECO:0000313" key="2">
    <source>
        <dbReference type="EMBL" id="MBI3631124.1"/>
    </source>
</evidence>
<feature type="domain" description="Transcriptional repressor PaaX-like central Cas2-like" evidence="1">
    <location>
        <begin position="110"/>
        <end position="183"/>
    </location>
</feature>
<evidence type="ECO:0000313" key="3">
    <source>
        <dbReference type="Proteomes" id="UP000753196"/>
    </source>
</evidence>
<gene>
    <name evidence="2" type="ORF">HY221_02195</name>
</gene>
<evidence type="ECO:0000259" key="1">
    <source>
        <dbReference type="Pfam" id="PF20803"/>
    </source>
</evidence>
<dbReference type="SUPFAM" id="SSF143430">
    <property type="entry name" value="TTP0101/SSO1404-like"/>
    <property type="match status" value="1"/>
</dbReference>
<proteinExistence type="predicted"/>
<dbReference type="InterPro" id="IPR048846">
    <property type="entry name" value="PaaX-like_central"/>
</dbReference>
<dbReference type="PANTHER" id="PTHR30319:SF1">
    <property type="entry name" value="TRANSCRIPTIONAL REPRESSOR PAAX"/>
    <property type="match status" value="1"/>
</dbReference>
<dbReference type="GO" id="GO:0006351">
    <property type="term" value="P:DNA-templated transcription"/>
    <property type="evidence" value="ECO:0007669"/>
    <property type="project" value="TreeGrafter"/>
</dbReference>
<protein>
    <recommendedName>
        <fullName evidence="1">Transcriptional repressor PaaX-like central Cas2-like domain-containing protein</fullName>
    </recommendedName>
</protein>
<accession>A0A932VRX3</accession>
<dbReference type="EMBL" id="JACQCR010000050">
    <property type="protein sequence ID" value="MBI3631124.1"/>
    <property type="molecule type" value="Genomic_DNA"/>
</dbReference>
<reference evidence="2" key="1">
    <citation type="submission" date="2020-07" db="EMBL/GenBank/DDBJ databases">
        <title>Huge and variable diversity of episymbiotic CPR bacteria and DPANN archaea in groundwater ecosystems.</title>
        <authorList>
            <person name="He C.Y."/>
            <person name="Keren R."/>
            <person name="Whittaker M."/>
            <person name="Farag I.F."/>
            <person name="Doudna J."/>
            <person name="Cate J.H.D."/>
            <person name="Banfield J.F."/>
        </authorList>
    </citation>
    <scope>NUCLEOTIDE SEQUENCE</scope>
    <source>
        <strain evidence="2">NC_groundwater_973_Pr1_S-0.2um_54_13</strain>
    </source>
</reference>
<dbReference type="Proteomes" id="UP000753196">
    <property type="component" value="Unassembled WGS sequence"/>
</dbReference>
<sequence length="302" mass="35233">MAMSTTKTTSQTNPKKGALQKKILLLLSAGLALGLTRNPNQYFRIVQETGKEWKNIERDSLNRAIRSLYESKLVSIKDNHDGTLTLVLSKEGKRLALTYDIENIELKTPTQWDGRWRIAMFDVPEKYKRTRDALRMHLKNIGFYEFQKSVFVHPHPCAKEIEYITEFYQARRFVRFIVATEIDNALEESNYGITDIILKIDLLQNVSPDKSIREAAQRAINMIQNKMIAIERDPKIWQALKDYEKGVWRKEQKTLDTASKKLFHDMFLEYKRLGFDLPAKKQSLKRARHGGMFAQTDNTPKY</sequence>
<dbReference type="Gene3D" id="3.30.70.2650">
    <property type="match status" value="1"/>
</dbReference>
<comment type="caution">
    <text evidence="2">The sequence shown here is derived from an EMBL/GenBank/DDBJ whole genome shotgun (WGS) entry which is preliminary data.</text>
</comment>